<accession>G2Y9T2</accession>
<reference evidence="2" key="1">
    <citation type="journal article" date="2011" name="PLoS Genet.">
        <title>Genomic analysis of the necrotrophic fungal pathogens Sclerotinia sclerotiorum and Botrytis cinerea.</title>
        <authorList>
            <person name="Amselem J."/>
            <person name="Cuomo C.A."/>
            <person name="van Kan J.A."/>
            <person name="Viaud M."/>
            <person name="Benito E.P."/>
            <person name="Couloux A."/>
            <person name="Coutinho P.M."/>
            <person name="de Vries R.P."/>
            <person name="Dyer P.S."/>
            <person name="Fillinger S."/>
            <person name="Fournier E."/>
            <person name="Gout L."/>
            <person name="Hahn M."/>
            <person name="Kohn L."/>
            <person name="Lapalu N."/>
            <person name="Plummer K.M."/>
            <person name="Pradier J.M."/>
            <person name="Quevillon E."/>
            <person name="Sharon A."/>
            <person name="Simon A."/>
            <person name="ten Have A."/>
            <person name="Tudzynski B."/>
            <person name="Tudzynski P."/>
            <person name="Wincker P."/>
            <person name="Andrew M."/>
            <person name="Anthouard V."/>
            <person name="Beever R.E."/>
            <person name="Beffa R."/>
            <person name="Benoit I."/>
            <person name="Bouzid O."/>
            <person name="Brault B."/>
            <person name="Chen Z."/>
            <person name="Choquer M."/>
            <person name="Collemare J."/>
            <person name="Cotton P."/>
            <person name="Danchin E.G."/>
            <person name="Da Silva C."/>
            <person name="Gautier A."/>
            <person name="Giraud C."/>
            <person name="Giraud T."/>
            <person name="Gonzalez C."/>
            <person name="Grossetete S."/>
            <person name="Guldener U."/>
            <person name="Henrissat B."/>
            <person name="Howlett B.J."/>
            <person name="Kodira C."/>
            <person name="Kretschmer M."/>
            <person name="Lappartient A."/>
            <person name="Leroch M."/>
            <person name="Levis C."/>
            <person name="Mauceli E."/>
            <person name="Neuveglise C."/>
            <person name="Oeser B."/>
            <person name="Pearson M."/>
            <person name="Poulain J."/>
            <person name="Poussereau N."/>
            <person name="Quesneville H."/>
            <person name="Rascle C."/>
            <person name="Schumacher J."/>
            <person name="Segurens B."/>
            <person name="Sexton A."/>
            <person name="Silva E."/>
            <person name="Sirven C."/>
            <person name="Soanes D.M."/>
            <person name="Talbot N.J."/>
            <person name="Templeton M."/>
            <person name="Yandava C."/>
            <person name="Yarden O."/>
            <person name="Zeng Q."/>
            <person name="Rollins J.A."/>
            <person name="Lebrun M.H."/>
            <person name="Dickman M."/>
        </authorList>
    </citation>
    <scope>NUCLEOTIDE SEQUENCE [LARGE SCALE GENOMIC DNA]</scope>
    <source>
        <strain evidence="2">T4</strain>
    </source>
</reference>
<dbReference type="Proteomes" id="UP000008177">
    <property type="component" value="Unplaced contigs"/>
</dbReference>
<dbReference type="OrthoDB" id="3531291at2759"/>
<gene>
    <name evidence="1" type="ORF">BofuT4_uP032340.1</name>
</gene>
<proteinExistence type="predicted"/>
<evidence type="ECO:0000313" key="2">
    <source>
        <dbReference type="Proteomes" id="UP000008177"/>
    </source>
</evidence>
<dbReference type="AlphaFoldDB" id="G2Y9T2"/>
<organism evidence="1 2">
    <name type="scientific">Botryotinia fuckeliana (strain T4)</name>
    <name type="common">Noble rot fungus</name>
    <name type="synonym">Botrytis cinerea</name>
    <dbReference type="NCBI Taxonomy" id="999810"/>
    <lineage>
        <taxon>Eukaryota</taxon>
        <taxon>Fungi</taxon>
        <taxon>Dikarya</taxon>
        <taxon>Ascomycota</taxon>
        <taxon>Pezizomycotina</taxon>
        <taxon>Leotiomycetes</taxon>
        <taxon>Helotiales</taxon>
        <taxon>Sclerotiniaceae</taxon>
        <taxon>Botrytis</taxon>
    </lineage>
</organism>
<protein>
    <submittedName>
        <fullName evidence="1">Uncharacterized protein</fullName>
    </submittedName>
</protein>
<evidence type="ECO:0000313" key="1">
    <source>
        <dbReference type="EMBL" id="CCD49358.1"/>
    </source>
</evidence>
<dbReference type="HOGENOM" id="CLU_2960479_0_0_1"/>
<dbReference type="InParanoid" id="G2Y9T2"/>
<sequence length="59" mass="6494">MVQSAYDILFNKNTVSTGPVSTTPAVTRGKLFEWQKNSPLNSCRPHHSSTSYFSSSTSL</sequence>
<name>G2Y9T2_BOTF4</name>
<dbReference type="EMBL" id="FQ790300">
    <property type="protein sequence ID" value="CCD49358.1"/>
    <property type="molecule type" value="Genomic_DNA"/>
</dbReference>